<evidence type="ECO:0000256" key="4">
    <source>
        <dbReference type="ARBA" id="ARBA00023008"/>
    </source>
</evidence>
<dbReference type="InterPro" id="IPR045087">
    <property type="entry name" value="Cu-oxidase_fam"/>
</dbReference>
<feature type="region of interest" description="Disordered" evidence="5">
    <location>
        <begin position="556"/>
        <end position="589"/>
    </location>
</feature>
<gene>
    <name evidence="10" type="ORF">EJ06DRAFT_308874</name>
</gene>
<feature type="signal peptide" evidence="6">
    <location>
        <begin position="1"/>
        <end position="16"/>
    </location>
</feature>
<dbReference type="Pfam" id="PF07732">
    <property type="entry name" value="Cu-oxidase_3"/>
    <property type="match status" value="1"/>
</dbReference>
<dbReference type="Pfam" id="PF07731">
    <property type="entry name" value="Cu-oxidase_2"/>
    <property type="match status" value="1"/>
</dbReference>
<evidence type="ECO:0000256" key="6">
    <source>
        <dbReference type="SAM" id="SignalP"/>
    </source>
</evidence>
<protein>
    <recommendedName>
        <fullName evidence="12">Multicopper oxidase</fullName>
    </recommendedName>
</protein>
<organism evidence="10 11">
    <name type="scientific">Trichodelitschia bisporula</name>
    <dbReference type="NCBI Taxonomy" id="703511"/>
    <lineage>
        <taxon>Eukaryota</taxon>
        <taxon>Fungi</taxon>
        <taxon>Dikarya</taxon>
        <taxon>Ascomycota</taxon>
        <taxon>Pezizomycotina</taxon>
        <taxon>Dothideomycetes</taxon>
        <taxon>Dothideomycetes incertae sedis</taxon>
        <taxon>Phaeotrichales</taxon>
        <taxon>Phaeotrichaceae</taxon>
        <taxon>Trichodelitschia</taxon>
    </lineage>
</organism>
<dbReference type="InterPro" id="IPR008972">
    <property type="entry name" value="Cupredoxin"/>
</dbReference>
<evidence type="ECO:0008006" key="12">
    <source>
        <dbReference type="Google" id="ProtNLM"/>
    </source>
</evidence>
<dbReference type="GO" id="GO:0004322">
    <property type="term" value="F:ferroxidase activity"/>
    <property type="evidence" value="ECO:0007669"/>
    <property type="project" value="TreeGrafter"/>
</dbReference>
<proteinExistence type="inferred from homology"/>
<dbReference type="SUPFAM" id="SSF49503">
    <property type="entry name" value="Cupredoxins"/>
    <property type="match status" value="3"/>
</dbReference>
<feature type="domain" description="Plastocyanin-like" evidence="9">
    <location>
        <begin position="26"/>
        <end position="140"/>
    </location>
</feature>
<dbReference type="OrthoDB" id="2121828at2759"/>
<keyword evidence="2" id="KW-0479">Metal-binding</keyword>
<dbReference type="PROSITE" id="PS00080">
    <property type="entry name" value="MULTICOPPER_OXIDASE2"/>
    <property type="match status" value="1"/>
</dbReference>
<dbReference type="InterPro" id="IPR011707">
    <property type="entry name" value="Cu-oxidase-like_N"/>
</dbReference>
<keyword evidence="11" id="KW-1185">Reference proteome</keyword>
<dbReference type="EMBL" id="ML996690">
    <property type="protein sequence ID" value="KAF2402774.1"/>
    <property type="molecule type" value="Genomic_DNA"/>
</dbReference>
<dbReference type="GO" id="GO:0010106">
    <property type="term" value="P:cellular response to iron ion starvation"/>
    <property type="evidence" value="ECO:0007669"/>
    <property type="project" value="TreeGrafter"/>
</dbReference>
<comment type="similarity">
    <text evidence="1">Belongs to the multicopper oxidase family.</text>
</comment>
<dbReference type="PANTHER" id="PTHR11709">
    <property type="entry name" value="MULTI-COPPER OXIDASE"/>
    <property type="match status" value="1"/>
</dbReference>
<evidence type="ECO:0000259" key="7">
    <source>
        <dbReference type="Pfam" id="PF00394"/>
    </source>
</evidence>
<evidence type="ECO:0000256" key="3">
    <source>
        <dbReference type="ARBA" id="ARBA00023002"/>
    </source>
</evidence>
<dbReference type="Proteomes" id="UP000799640">
    <property type="component" value="Unassembled WGS sequence"/>
</dbReference>
<feature type="domain" description="Plastocyanin-like" evidence="7">
    <location>
        <begin position="150"/>
        <end position="288"/>
    </location>
</feature>
<feature type="chain" id="PRO_5026032388" description="Multicopper oxidase" evidence="6">
    <location>
        <begin position="17"/>
        <end position="589"/>
    </location>
</feature>
<reference evidence="10" key="1">
    <citation type="journal article" date="2020" name="Stud. Mycol.">
        <title>101 Dothideomycetes genomes: a test case for predicting lifestyles and emergence of pathogens.</title>
        <authorList>
            <person name="Haridas S."/>
            <person name="Albert R."/>
            <person name="Binder M."/>
            <person name="Bloem J."/>
            <person name="Labutti K."/>
            <person name="Salamov A."/>
            <person name="Andreopoulos B."/>
            <person name="Baker S."/>
            <person name="Barry K."/>
            <person name="Bills G."/>
            <person name="Bluhm B."/>
            <person name="Cannon C."/>
            <person name="Castanera R."/>
            <person name="Culley D."/>
            <person name="Daum C."/>
            <person name="Ezra D."/>
            <person name="Gonzalez J."/>
            <person name="Henrissat B."/>
            <person name="Kuo A."/>
            <person name="Liang C."/>
            <person name="Lipzen A."/>
            <person name="Lutzoni F."/>
            <person name="Magnuson J."/>
            <person name="Mondo S."/>
            <person name="Nolan M."/>
            <person name="Ohm R."/>
            <person name="Pangilinan J."/>
            <person name="Park H.-J."/>
            <person name="Ramirez L."/>
            <person name="Alfaro M."/>
            <person name="Sun H."/>
            <person name="Tritt A."/>
            <person name="Yoshinaga Y."/>
            <person name="Zwiers L.-H."/>
            <person name="Turgeon B."/>
            <person name="Goodwin S."/>
            <person name="Spatafora J."/>
            <person name="Crous P."/>
            <person name="Grigoriev I."/>
        </authorList>
    </citation>
    <scope>NUCLEOTIDE SEQUENCE</scope>
    <source>
        <strain evidence="10">CBS 262.69</strain>
    </source>
</reference>
<evidence type="ECO:0000256" key="2">
    <source>
        <dbReference type="ARBA" id="ARBA00022723"/>
    </source>
</evidence>
<evidence type="ECO:0000256" key="5">
    <source>
        <dbReference type="SAM" id="MobiDB-lite"/>
    </source>
</evidence>
<feature type="domain" description="Plastocyanin-like" evidence="8">
    <location>
        <begin position="353"/>
        <end position="483"/>
    </location>
</feature>
<dbReference type="InterPro" id="IPR011706">
    <property type="entry name" value="Cu-oxidase_C"/>
</dbReference>
<name>A0A6G1I3K9_9PEZI</name>
<dbReference type="InterPro" id="IPR001117">
    <property type="entry name" value="Cu-oxidase_2nd"/>
</dbReference>
<sequence>MLSLFLLQFFLASCFAKTVVYDMSIGWVNAAPDGFMRPVIGVNGQWPPPAMEVDLGDTVTVNIKNDLGNETTSLHYHGMIQLDSNAMDGVPMTCQCPIQPGQSYSHTFKAFPAGIFWYHSHDKGQYPDGLRAPMIVRDRKRDQELQYDKEYFFSVSDWFHDESPYILHDYFDGSGNFRNGLSKNRMPAPPSTLINDTTSLNFQLEPNKRYLFRMVSMAAVFPHVISFEDHDMYVVNTDGVPTQPTKAKAIEIHPGQRYEVIVIGKAKPTKNYALVSYMPDVNLQTTSVISYGVVKGSLRVAGHTVSRALILDDMQILPQDQAALYGPPDVQIDMPVSYFGKRHRRIRLGEHAYVTPKIPALFIALSTGEEAWNPAVYGTGINPHIVKQGSIVQIVVENMDDVVHPMHLHGYQFQTIARGPGKWNKAAAHVFPPVPMRRDTVTTPANGHLVIRFRANNPGVWMFHCHMEFHSVAGMMATIIEAPDILQKTVTISPESLDLCKAQNIPTSGNCAGLTDDLYDTSQCNTDFPPEEWGALINPPTKAAVAAARVTPVRAAPAPAKKAKKARPAGKRPAGAGRLGRLARYLQRD</sequence>
<evidence type="ECO:0000259" key="8">
    <source>
        <dbReference type="Pfam" id="PF07731"/>
    </source>
</evidence>
<evidence type="ECO:0000313" key="10">
    <source>
        <dbReference type="EMBL" id="KAF2402774.1"/>
    </source>
</evidence>
<evidence type="ECO:0000259" key="9">
    <source>
        <dbReference type="Pfam" id="PF07732"/>
    </source>
</evidence>
<dbReference type="GO" id="GO:0005507">
    <property type="term" value="F:copper ion binding"/>
    <property type="evidence" value="ECO:0007669"/>
    <property type="project" value="InterPro"/>
</dbReference>
<keyword evidence="3" id="KW-0560">Oxidoreductase</keyword>
<dbReference type="InterPro" id="IPR002355">
    <property type="entry name" value="Cu_oxidase_Cu_BS"/>
</dbReference>
<dbReference type="GO" id="GO:0033215">
    <property type="term" value="P:reductive iron assimilation"/>
    <property type="evidence" value="ECO:0007669"/>
    <property type="project" value="TreeGrafter"/>
</dbReference>
<feature type="compositionally biased region" description="Low complexity" evidence="5">
    <location>
        <begin position="571"/>
        <end position="589"/>
    </location>
</feature>
<dbReference type="PANTHER" id="PTHR11709:SF361">
    <property type="entry name" value="IRON TRANSPORT MULTICOPPER OXIDASE FET3"/>
    <property type="match status" value="1"/>
</dbReference>
<dbReference type="Gene3D" id="2.60.40.420">
    <property type="entry name" value="Cupredoxins - blue copper proteins"/>
    <property type="match status" value="3"/>
</dbReference>
<dbReference type="AlphaFoldDB" id="A0A6G1I3K9"/>
<keyword evidence="6" id="KW-0732">Signal</keyword>
<dbReference type="GO" id="GO:0033573">
    <property type="term" value="C:high-affinity iron permease complex"/>
    <property type="evidence" value="ECO:0007669"/>
    <property type="project" value="TreeGrafter"/>
</dbReference>
<keyword evidence="4" id="KW-0186">Copper</keyword>
<evidence type="ECO:0000313" key="11">
    <source>
        <dbReference type="Proteomes" id="UP000799640"/>
    </source>
</evidence>
<feature type="compositionally biased region" description="Basic residues" evidence="5">
    <location>
        <begin position="561"/>
        <end position="570"/>
    </location>
</feature>
<evidence type="ECO:0000256" key="1">
    <source>
        <dbReference type="ARBA" id="ARBA00010609"/>
    </source>
</evidence>
<dbReference type="Pfam" id="PF00394">
    <property type="entry name" value="Cu-oxidase"/>
    <property type="match status" value="1"/>
</dbReference>
<accession>A0A6G1I3K9</accession>